<dbReference type="Proteomes" id="UP000006443">
    <property type="component" value="Unassembled WGS sequence"/>
</dbReference>
<keyword evidence="2" id="KW-1185">Reference proteome</keyword>
<dbReference type="STRING" id="555088.DealDRAFT_2443"/>
<organism evidence="1 2">
    <name type="scientific">Dethiobacter alkaliphilus AHT 1</name>
    <dbReference type="NCBI Taxonomy" id="555088"/>
    <lineage>
        <taxon>Bacteria</taxon>
        <taxon>Bacillati</taxon>
        <taxon>Bacillota</taxon>
        <taxon>Dethiobacteria</taxon>
        <taxon>Dethiobacterales</taxon>
        <taxon>Dethiobacteraceae</taxon>
        <taxon>Dethiobacter</taxon>
    </lineage>
</organism>
<accession>C0GIY4</accession>
<protein>
    <recommendedName>
        <fullName evidence="3">YlzJ-like protein</fullName>
    </recommendedName>
</protein>
<evidence type="ECO:0000313" key="2">
    <source>
        <dbReference type="Proteomes" id="UP000006443"/>
    </source>
</evidence>
<comment type="caution">
    <text evidence="1">The sequence shown here is derived from an EMBL/GenBank/DDBJ whole genome shotgun (WGS) entry which is preliminary data.</text>
</comment>
<dbReference type="OrthoDB" id="1683573at2"/>
<dbReference type="eggNOG" id="ENOG5033ACS">
    <property type="taxonomic scope" value="Bacteria"/>
</dbReference>
<gene>
    <name evidence="1" type="ORF">DealDRAFT_2443</name>
</gene>
<dbReference type="Pfam" id="PF14035">
    <property type="entry name" value="YlzJ"/>
    <property type="match status" value="1"/>
</dbReference>
<dbReference type="RefSeq" id="WP_008517824.1">
    <property type="nucleotide sequence ID" value="NZ_ACJM01000013.1"/>
</dbReference>
<name>C0GIY4_DETAL</name>
<reference evidence="1 2" key="1">
    <citation type="submission" date="2009-02" db="EMBL/GenBank/DDBJ databases">
        <title>Sequencing of the draft genome and assembly of Dethiobacter alkaliphilus AHT 1.</title>
        <authorList>
            <consortium name="US DOE Joint Genome Institute (JGI-PGF)"/>
            <person name="Lucas S."/>
            <person name="Copeland A."/>
            <person name="Lapidus A."/>
            <person name="Glavina del Rio T."/>
            <person name="Dalin E."/>
            <person name="Tice H."/>
            <person name="Bruce D."/>
            <person name="Goodwin L."/>
            <person name="Pitluck S."/>
            <person name="Larimer F."/>
            <person name="Land M.L."/>
            <person name="Hauser L."/>
            <person name="Muyzer G."/>
        </authorList>
    </citation>
    <scope>NUCLEOTIDE SEQUENCE [LARGE SCALE GENOMIC DNA]</scope>
    <source>
        <strain evidence="1 2">AHT 1</strain>
    </source>
</reference>
<dbReference type="AlphaFoldDB" id="C0GIY4"/>
<dbReference type="InterPro" id="IPR025619">
    <property type="entry name" value="YlzJ"/>
</dbReference>
<proteinExistence type="predicted"/>
<evidence type="ECO:0000313" key="1">
    <source>
        <dbReference type="EMBL" id="EEG76798.1"/>
    </source>
</evidence>
<evidence type="ECO:0008006" key="3">
    <source>
        <dbReference type="Google" id="ProtNLM"/>
    </source>
</evidence>
<dbReference type="EMBL" id="ACJM01000013">
    <property type="protein sequence ID" value="EEG76798.1"/>
    <property type="molecule type" value="Genomic_DNA"/>
</dbReference>
<sequence>MLYTIMPLEVVMEGSDSYQPKYSEIPWKNGGTLMVEETGQNQAKVVRLISSNPADYLDPAVQPGCIIEYKPI</sequence>